<dbReference type="Gene3D" id="3.20.20.100">
    <property type="entry name" value="NADP-dependent oxidoreductase domain"/>
    <property type="match status" value="1"/>
</dbReference>
<evidence type="ECO:0000313" key="3">
    <source>
        <dbReference type="Proteomes" id="UP001318860"/>
    </source>
</evidence>
<dbReference type="Proteomes" id="UP001318860">
    <property type="component" value="Unassembled WGS sequence"/>
</dbReference>
<evidence type="ECO:0000259" key="1">
    <source>
        <dbReference type="Pfam" id="PF00248"/>
    </source>
</evidence>
<dbReference type="PIRSF" id="PIRSF000097">
    <property type="entry name" value="AKR"/>
    <property type="match status" value="1"/>
</dbReference>
<dbReference type="PANTHER" id="PTHR11732">
    <property type="entry name" value="ALDO/KETO REDUCTASE"/>
    <property type="match status" value="1"/>
</dbReference>
<accession>A0ABR0VZC5</accession>
<dbReference type="InterPro" id="IPR023210">
    <property type="entry name" value="NADP_OxRdtase_dom"/>
</dbReference>
<dbReference type="Pfam" id="PF00248">
    <property type="entry name" value="Aldo_ket_red"/>
    <property type="match status" value="1"/>
</dbReference>
<reference evidence="2 3" key="1">
    <citation type="journal article" date="2021" name="Comput. Struct. Biotechnol. J.">
        <title>De novo genome assembly of the potent medicinal plant Rehmannia glutinosa using nanopore technology.</title>
        <authorList>
            <person name="Ma L."/>
            <person name="Dong C."/>
            <person name="Song C."/>
            <person name="Wang X."/>
            <person name="Zheng X."/>
            <person name="Niu Y."/>
            <person name="Chen S."/>
            <person name="Feng W."/>
        </authorList>
    </citation>
    <scope>NUCLEOTIDE SEQUENCE [LARGE SCALE GENOMIC DNA]</scope>
    <source>
        <strain evidence="2">DH-2019</strain>
    </source>
</reference>
<sequence length="276" mass="30741">MSNAILGPLINPRIPGGRQNMPGIGVGTPTGAGRLDPSDVKSAIIQAIELGYRHLQTAISSVFEHLAIGEAIAEALERRLVSCREDLFITSKIEYHDDAGNYEVVIQDLNKFLEKLKLVYVDLYLIQLPDQKDEIPVTDLMLVWSAMEECKKLGLTKSIGVCNFSYNMLENILKHAKIPPSVNQVGLHKLLKEKEVRELCMANKISIIASYISTIGGTEKHLSSTQIKEFDFLNKIAKDGHKTADQVVLKWAYEQGAALLLESLDKEHMQEMLNIS</sequence>
<protein>
    <recommendedName>
        <fullName evidence="1">NADP-dependent oxidoreductase domain-containing protein</fullName>
    </recommendedName>
</protein>
<gene>
    <name evidence="2" type="ORF">DH2020_027062</name>
</gene>
<dbReference type="InterPro" id="IPR020471">
    <property type="entry name" value="AKR"/>
</dbReference>
<keyword evidence="3" id="KW-1185">Reference proteome</keyword>
<feature type="domain" description="NADP-dependent oxidoreductase" evidence="1">
    <location>
        <begin position="24"/>
        <end position="275"/>
    </location>
</feature>
<evidence type="ECO:0000313" key="2">
    <source>
        <dbReference type="EMBL" id="KAK6139195.1"/>
    </source>
</evidence>
<comment type="caution">
    <text evidence="2">The sequence shown here is derived from an EMBL/GenBank/DDBJ whole genome shotgun (WGS) entry which is preliminary data.</text>
</comment>
<dbReference type="InterPro" id="IPR036812">
    <property type="entry name" value="NAD(P)_OxRdtase_dom_sf"/>
</dbReference>
<dbReference type="PROSITE" id="PS00062">
    <property type="entry name" value="ALDOKETO_REDUCTASE_2"/>
    <property type="match status" value="1"/>
</dbReference>
<dbReference type="PRINTS" id="PR00069">
    <property type="entry name" value="ALDKETRDTASE"/>
</dbReference>
<proteinExistence type="predicted"/>
<dbReference type="InterPro" id="IPR018170">
    <property type="entry name" value="Aldo/ket_reductase_CS"/>
</dbReference>
<dbReference type="SUPFAM" id="SSF51430">
    <property type="entry name" value="NAD(P)-linked oxidoreductase"/>
    <property type="match status" value="1"/>
</dbReference>
<organism evidence="2 3">
    <name type="scientific">Rehmannia glutinosa</name>
    <name type="common">Chinese foxglove</name>
    <dbReference type="NCBI Taxonomy" id="99300"/>
    <lineage>
        <taxon>Eukaryota</taxon>
        <taxon>Viridiplantae</taxon>
        <taxon>Streptophyta</taxon>
        <taxon>Embryophyta</taxon>
        <taxon>Tracheophyta</taxon>
        <taxon>Spermatophyta</taxon>
        <taxon>Magnoliopsida</taxon>
        <taxon>eudicotyledons</taxon>
        <taxon>Gunneridae</taxon>
        <taxon>Pentapetalae</taxon>
        <taxon>asterids</taxon>
        <taxon>lamiids</taxon>
        <taxon>Lamiales</taxon>
        <taxon>Orobanchaceae</taxon>
        <taxon>Rehmannieae</taxon>
        <taxon>Rehmannia</taxon>
    </lineage>
</organism>
<dbReference type="EMBL" id="JABTTQ020000479">
    <property type="protein sequence ID" value="KAK6139195.1"/>
    <property type="molecule type" value="Genomic_DNA"/>
</dbReference>
<name>A0ABR0VZC5_REHGL</name>